<dbReference type="RefSeq" id="WP_049835048.1">
    <property type="nucleotide sequence ID" value="NZ_CP012160.1"/>
</dbReference>
<dbReference type="AlphaFoldDB" id="A0A0K0Y7D7"/>
<dbReference type="SMART" id="SM00318">
    <property type="entry name" value="SNc"/>
    <property type="match status" value="1"/>
</dbReference>
<dbReference type="OrthoDB" id="9805504at2"/>
<organism evidence="1 2">
    <name type="scientific">Octadecabacter temperatus</name>
    <dbReference type="NCBI Taxonomy" id="1458307"/>
    <lineage>
        <taxon>Bacteria</taxon>
        <taxon>Pseudomonadati</taxon>
        <taxon>Pseudomonadota</taxon>
        <taxon>Alphaproteobacteria</taxon>
        <taxon>Rhodobacterales</taxon>
        <taxon>Roseobacteraceae</taxon>
        <taxon>Octadecabacter</taxon>
    </lineage>
</organism>
<proteinExistence type="predicted"/>
<dbReference type="Gene3D" id="2.40.50.90">
    <property type="match status" value="1"/>
</dbReference>
<dbReference type="Pfam" id="PF00565">
    <property type="entry name" value="SNase"/>
    <property type="match status" value="1"/>
</dbReference>
<gene>
    <name evidence="1" type="primary">exoI</name>
    <name evidence="1" type="ORF">OSB_22350</name>
</gene>
<dbReference type="EMBL" id="CP012160">
    <property type="protein sequence ID" value="AKS46772.1"/>
    <property type="molecule type" value="Genomic_DNA"/>
</dbReference>
<evidence type="ECO:0000313" key="1">
    <source>
        <dbReference type="EMBL" id="AKS46772.1"/>
    </source>
</evidence>
<dbReference type="InterPro" id="IPR016071">
    <property type="entry name" value="Staphylococal_nuclease_OB-fold"/>
</dbReference>
<dbReference type="KEGG" id="otm:OSB_22350"/>
<dbReference type="PANTHER" id="PTHR12302">
    <property type="entry name" value="EBNA2 BINDING PROTEIN P100"/>
    <property type="match status" value="1"/>
</dbReference>
<keyword evidence="2" id="KW-1185">Reference proteome</keyword>
<name>A0A0K0Y7D7_9RHOB</name>
<evidence type="ECO:0000313" key="2">
    <source>
        <dbReference type="Proteomes" id="UP000067444"/>
    </source>
</evidence>
<protein>
    <submittedName>
        <fullName evidence="1">Succinoglycan biosynthesis protein ExoI</fullName>
    </submittedName>
</protein>
<sequence length="217" mass="24120">MFRILSLILCLSSPALADVEGRVRVVDGDTLDVSGQRVRLHGIDAPETEQTCEDAQGSVWPCGAFVREEVARRYQGVRATCHEIEQDRYGRSVAKCFVNGRDIGETLVSDGWARAYREYSMDYDLAEKSAQVLGLGLWASSMQEPSAYRAEQRVPSPDIAAPDANCIIKGNISGSGRIYHMPHNRDYANTRINEASGERWFCSETEARSAGWRAARN</sequence>
<dbReference type="PROSITE" id="PS50830">
    <property type="entry name" value="TNASE_3"/>
    <property type="match status" value="1"/>
</dbReference>
<reference evidence="1 2" key="1">
    <citation type="journal article" date="2015" name="Genome Announc.">
        <title>Closed Genome Sequence of Octadecabacter temperatus SB1, the First Mesophilic Species of the Genus Octadecabacter.</title>
        <authorList>
            <person name="Voget S."/>
            <person name="Billerbeck S."/>
            <person name="Simon M."/>
            <person name="Daniel R."/>
        </authorList>
    </citation>
    <scope>NUCLEOTIDE SEQUENCE [LARGE SCALE GENOMIC DNA]</scope>
    <source>
        <strain evidence="1 2">SB1</strain>
    </source>
</reference>
<dbReference type="InterPro" id="IPR035437">
    <property type="entry name" value="SNase_OB-fold_sf"/>
</dbReference>
<dbReference type="SUPFAM" id="SSF50199">
    <property type="entry name" value="Staphylococcal nuclease"/>
    <property type="match status" value="1"/>
</dbReference>
<dbReference type="PANTHER" id="PTHR12302:SF26">
    <property type="entry name" value="BLR1266 PROTEIN"/>
    <property type="match status" value="1"/>
</dbReference>
<dbReference type="PATRIC" id="fig|1458307.3.peg.2254"/>
<dbReference type="STRING" id="1458307.OSB_22350"/>
<dbReference type="Proteomes" id="UP000067444">
    <property type="component" value="Chromosome"/>
</dbReference>
<accession>A0A0K0Y7D7</accession>